<comment type="caution">
    <text evidence="6">Lacks conserved residue(s) required for the propagation of feature annotation.</text>
</comment>
<reference evidence="8" key="1">
    <citation type="submission" date="2020-11" db="EMBL/GenBank/DDBJ databases">
        <authorList>
            <person name="Tran Van P."/>
        </authorList>
    </citation>
    <scope>NUCLEOTIDE SEQUENCE</scope>
</reference>
<evidence type="ECO:0000256" key="5">
    <source>
        <dbReference type="ARBA" id="ARBA00023136"/>
    </source>
</evidence>
<evidence type="ECO:0000256" key="4">
    <source>
        <dbReference type="ARBA" id="ARBA00022989"/>
    </source>
</evidence>
<feature type="domain" description="Anoctamin transmembrane" evidence="7">
    <location>
        <begin position="74"/>
        <end position="222"/>
    </location>
</feature>
<evidence type="ECO:0000256" key="3">
    <source>
        <dbReference type="ARBA" id="ARBA00022692"/>
    </source>
</evidence>
<comment type="similarity">
    <text evidence="2 6">Belongs to the anoctamin family.</text>
</comment>
<organism evidence="8">
    <name type="scientific">Timema genevievae</name>
    <name type="common">Walking stick</name>
    <dbReference type="NCBI Taxonomy" id="629358"/>
    <lineage>
        <taxon>Eukaryota</taxon>
        <taxon>Metazoa</taxon>
        <taxon>Ecdysozoa</taxon>
        <taxon>Arthropoda</taxon>
        <taxon>Hexapoda</taxon>
        <taxon>Insecta</taxon>
        <taxon>Pterygota</taxon>
        <taxon>Neoptera</taxon>
        <taxon>Polyneoptera</taxon>
        <taxon>Phasmatodea</taxon>
        <taxon>Timematodea</taxon>
        <taxon>Timematoidea</taxon>
        <taxon>Timematidae</taxon>
        <taxon>Timema</taxon>
    </lineage>
</organism>
<dbReference type="EMBL" id="OE844596">
    <property type="protein sequence ID" value="CAD7605731.1"/>
    <property type="molecule type" value="Genomic_DNA"/>
</dbReference>
<feature type="transmembrane region" description="Helical" evidence="6">
    <location>
        <begin position="176"/>
        <end position="203"/>
    </location>
</feature>
<dbReference type="InterPro" id="IPR049452">
    <property type="entry name" value="Anoctamin_TM"/>
</dbReference>
<evidence type="ECO:0000256" key="2">
    <source>
        <dbReference type="ARBA" id="ARBA00009671"/>
    </source>
</evidence>
<sequence length="235" mass="26600">MVSVGTVPLSGKILTVPPGVERGTFTLVARGSGCPIKRPEPPPVHPTEIRTSISPSLAVELNTTSALANYATEAGKQIMNNLIEVVLPWILRQWRHKDIRRVELPRWEADYKLTPYDKWSLFNEIQEMVIQYGFVTLFVAAFPIAPLLALINNIFEIRIDANKFLKGMRRPLARNLCCLGAWDYVIQFITYLSVLTNACVIGFTSDFVPRLVYILDYREDQVSWVHKPCRGLGRG</sequence>
<evidence type="ECO:0000313" key="8">
    <source>
        <dbReference type="EMBL" id="CAD7605731.1"/>
    </source>
</evidence>
<dbReference type="Pfam" id="PF04547">
    <property type="entry name" value="Anoctamin"/>
    <property type="match status" value="1"/>
</dbReference>
<keyword evidence="4 6" id="KW-1133">Transmembrane helix</keyword>
<dbReference type="InterPro" id="IPR007632">
    <property type="entry name" value="Anoctamin"/>
</dbReference>
<gene>
    <name evidence="8" type="ORF">TGEB3V08_LOCUS9604</name>
</gene>
<keyword evidence="5 6" id="KW-0472">Membrane</keyword>
<dbReference type="AlphaFoldDB" id="A0A7R9PQU9"/>
<dbReference type="GO" id="GO:0005886">
    <property type="term" value="C:plasma membrane"/>
    <property type="evidence" value="ECO:0007669"/>
    <property type="project" value="TreeGrafter"/>
</dbReference>
<feature type="transmembrane region" description="Helical" evidence="6">
    <location>
        <begin position="132"/>
        <end position="155"/>
    </location>
</feature>
<dbReference type="PANTHER" id="PTHR12308:SF84">
    <property type="entry name" value="ANOCTAMIN"/>
    <property type="match status" value="1"/>
</dbReference>
<name>A0A7R9PQU9_TIMGE</name>
<dbReference type="GO" id="GO:0005254">
    <property type="term" value="F:chloride channel activity"/>
    <property type="evidence" value="ECO:0007669"/>
    <property type="project" value="TreeGrafter"/>
</dbReference>
<accession>A0A7R9PQU9</accession>
<protein>
    <recommendedName>
        <fullName evidence="6">Anoctamin</fullName>
    </recommendedName>
</protein>
<comment type="subcellular location">
    <subcellularLocation>
        <location evidence="1 6">Membrane</location>
        <topology evidence="1 6">Multi-pass membrane protein</topology>
    </subcellularLocation>
</comment>
<keyword evidence="3 6" id="KW-0812">Transmembrane</keyword>
<proteinExistence type="inferred from homology"/>
<dbReference type="PANTHER" id="PTHR12308">
    <property type="entry name" value="ANOCTAMIN"/>
    <property type="match status" value="1"/>
</dbReference>
<evidence type="ECO:0000256" key="1">
    <source>
        <dbReference type="ARBA" id="ARBA00004141"/>
    </source>
</evidence>
<evidence type="ECO:0000259" key="7">
    <source>
        <dbReference type="Pfam" id="PF04547"/>
    </source>
</evidence>
<evidence type="ECO:0000256" key="6">
    <source>
        <dbReference type="RuleBase" id="RU280814"/>
    </source>
</evidence>